<dbReference type="EMBL" id="HBUE01019983">
    <property type="protein sequence ID" value="CAG6452055.1"/>
    <property type="molecule type" value="Transcribed_RNA"/>
</dbReference>
<sequence length="128" mass="14407">MVRAPLVSAEAGLRQQTRHFSLQLASFFQRIGTRQDVVHVCPLLNDFGSPRELVLVVGRSLLERHCRLERRGSQAVRHSLQFPDAQQIVPIVPPENALVLRVLGMHAHLAEHLGNVQRKDILESPEAE</sequence>
<evidence type="ECO:0000313" key="1">
    <source>
        <dbReference type="EMBL" id="CAG6452055.1"/>
    </source>
</evidence>
<organism evidence="1">
    <name type="scientific">Culex pipiens</name>
    <name type="common">House mosquito</name>
    <dbReference type="NCBI Taxonomy" id="7175"/>
    <lineage>
        <taxon>Eukaryota</taxon>
        <taxon>Metazoa</taxon>
        <taxon>Ecdysozoa</taxon>
        <taxon>Arthropoda</taxon>
        <taxon>Hexapoda</taxon>
        <taxon>Insecta</taxon>
        <taxon>Pterygota</taxon>
        <taxon>Neoptera</taxon>
        <taxon>Endopterygota</taxon>
        <taxon>Diptera</taxon>
        <taxon>Nematocera</taxon>
        <taxon>Culicoidea</taxon>
        <taxon>Culicidae</taxon>
        <taxon>Culicinae</taxon>
        <taxon>Culicini</taxon>
        <taxon>Culex</taxon>
        <taxon>Culex</taxon>
    </lineage>
</organism>
<protein>
    <submittedName>
        <fullName evidence="1">(northern house mosquito) hypothetical protein</fullName>
    </submittedName>
</protein>
<accession>A0A8D8EZJ7</accession>
<name>A0A8D8EZJ7_CULPI</name>
<reference evidence="1" key="1">
    <citation type="submission" date="2021-05" db="EMBL/GenBank/DDBJ databases">
        <authorList>
            <person name="Alioto T."/>
            <person name="Alioto T."/>
            <person name="Gomez Garrido J."/>
        </authorList>
    </citation>
    <scope>NUCLEOTIDE SEQUENCE</scope>
</reference>
<dbReference type="AlphaFoldDB" id="A0A8D8EZJ7"/>
<proteinExistence type="predicted"/>